<feature type="domain" description="Hda lid" evidence="1">
    <location>
        <begin position="168"/>
        <end position="213"/>
    </location>
</feature>
<dbReference type="KEGG" id="bvr:BVIR_1078"/>
<dbReference type="GO" id="GO:0005886">
    <property type="term" value="C:plasma membrane"/>
    <property type="evidence" value="ECO:0007669"/>
    <property type="project" value="TreeGrafter"/>
</dbReference>
<dbReference type="Pfam" id="PF22688">
    <property type="entry name" value="Hda_lid"/>
    <property type="match status" value="1"/>
</dbReference>
<gene>
    <name evidence="3" type="primary">hda</name>
    <name evidence="2" type="ORF">BV133_239</name>
    <name evidence="3" type="ORF">BVIRIDIS_05210</name>
</gene>
<accession>A0A0H5B6P8</accession>
<dbReference type="SUPFAM" id="SSF52540">
    <property type="entry name" value="P-loop containing nucleoside triphosphate hydrolases"/>
    <property type="match status" value="1"/>
</dbReference>
<dbReference type="Gene3D" id="3.40.50.300">
    <property type="entry name" value="P-loop containing nucleotide triphosphate hydrolases"/>
    <property type="match status" value="1"/>
</dbReference>
<evidence type="ECO:0000313" key="2">
    <source>
        <dbReference type="EMBL" id="BAR97832.1"/>
    </source>
</evidence>
<reference evidence="2" key="1">
    <citation type="journal article" date="2015" name="Genome Announc.">
        <title>Complete Genome Sequence of the Bacteriochlorophyll b-Producing Photosynthetic Bacterium Blastochloris viridis.</title>
        <authorList>
            <person name="Tsukatani Y."/>
            <person name="Hirose Y."/>
            <person name="Harada J."/>
            <person name="Misawa N."/>
            <person name="Mori K."/>
            <person name="Inoue K."/>
            <person name="Tamiaki H."/>
        </authorList>
    </citation>
    <scope>NUCLEOTIDE SEQUENCE [LARGE SCALE GENOMIC DNA]</scope>
    <source>
        <strain evidence="2">DSM 133</strain>
    </source>
</reference>
<proteinExistence type="predicted"/>
<dbReference type="InterPro" id="IPR027417">
    <property type="entry name" value="P-loop_NTPase"/>
</dbReference>
<dbReference type="InterPro" id="IPR055199">
    <property type="entry name" value="Hda_lid"/>
</dbReference>
<dbReference type="Proteomes" id="UP000065734">
    <property type="component" value="Chromosome I"/>
</dbReference>
<dbReference type="GO" id="GO:0006270">
    <property type="term" value="P:DNA replication initiation"/>
    <property type="evidence" value="ECO:0007669"/>
    <property type="project" value="TreeGrafter"/>
</dbReference>
<reference evidence="4" key="3">
    <citation type="journal article" date="2016" name="Genome Announc.">
        <title>Revised genome sequence of the purple photosynthetic bacterium Blastochloris viridis.</title>
        <authorList>
            <person name="Liu L.N."/>
            <person name="Faulkner M."/>
            <person name="Liu X."/>
            <person name="Huang F."/>
            <person name="Darby A.C."/>
            <person name="Hall N."/>
        </authorList>
    </citation>
    <scope>NUCLEOTIDE SEQUENCE [LARGE SCALE GENOMIC DNA]</scope>
    <source>
        <strain evidence="4">ATCC 19567 / DSM 133 / F</strain>
    </source>
</reference>
<evidence type="ECO:0000313" key="4">
    <source>
        <dbReference type="Proteomes" id="UP000065734"/>
    </source>
</evidence>
<dbReference type="EMBL" id="AP014854">
    <property type="protein sequence ID" value="BAR97832.1"/>
    <property type="molecule type" value="Genomic_DNA"/>
</dbReference>
<organism evidence="3 4">
    <name type="scientific">Blastochloris viridis</name>
    <name type="common">Rhodopseudomonas viridis</name>
    <dbReference type="NCBI Taxonomy" id="1079"/>
    <lineage>
        <taxon>Bacteria</taxon>
        <taxon>Pseudomonadati</taxon>
        <taxon>Pseudomonadota</taxon>
        <taxon>Alphaproteobacteria</taxon>
        <taxon>Hyphomicrobiales</taxon>
        <taxon>Blastochloridaceae</taxon>
        <taxon>Blastochloris</taxon>
    </lineage>
</organism>
<name>A0A0H5B6P8_BLAVI</name>
<dbReference type="EMBL" id="LN907867">
    <property type="protein sequence ID" value="CUU41528.1"/>
    <property type="molecule type" value="Genomic_DNA"/>
</dbReference>
<evidence type="ECO:0000259" key="1">
    <source>
        <dbReference type="Pfam" id="PF22688"/>
    </source>
</evidence>
<keyword evidence="4" id="KW-1185">Reference proteome</keyword>
<dbReference type="AlphaFoldDB" id="A0A0H5B6P8"/>
<dbReference type="GO" id="GO:0003688">
    <property type="term" value="F:DNA replication origin binding"/>
    <property type="evidence" value="ECO:0007669"/>
    <property type="project" value="TreeGrafter"/>
</dbReference>
<dbReference type="PANTHER" id="PTHR30050">
    <property type="entry name" value="CHROMOSOMAL REPLICATION INITIATOR PROTEIN DNAA"/>
    <property type="match status" value="1"/>
</dbReference>
<protein>
    <submittedName>
        <fullName evidence="2">Chromosomal replication initiator protein DnaA</fullName>
    </submittedName>
</protein>
<dbReference type="OrthoDB" id="7390113at2"/>
<dbReference type="STRING" id="1079.BVIR_1078"/>
<dbReference type="Gene3D" id="1.10.8.60">
    <property type="match status" value="1"/>
</dbReference>
<evidence type="ECO:0000313" key="3">
    <source>
        <dbReference type="EMBL" id="CUU41528.1"/>
    </source>
</evidence>
<dbReference type="PANTHER" id="PTHR30050:SF5">
    <property type="entry name" value="DNAA REGULATORY INACTIVATOR HDA"/>
    <property type="match status" value="1"/>
</dbReference>
<reference evidence="3" key="2">
    <citation type="submission" date="2015-11" db="EMBL/GenBank/DDBJ databases">
        <authorList>
            <person name="Zhang Y."/>
            <person name="Guo Z."/>
        </authorList>
    </citation>
    <scope>NUCLEOTIDE SEQUENCE</scope>
    <source>
        <strain evidence="3">1</strain>
    </source>
</reference>
<dbReference type="RefSeq" id="WP_055036745.1">
    <property type="nucleotide sequence ID" value="NZ_AP014854.2"/>
</dbReference>
<sequence length="227" mass="24163">MPAMMPHQLVLDFGQPPSLAREDFVAAPCNAAALAVVERWPDWPDRAVVVVGPEGTGKSHLAAIWAARAAAKRVLAEALHEADLADLLASGALVVEDLDPAGVTETVLFHLLNLVREQRAWLLITAREAPAAGFGLPDLVSRLRALPVAAIAPADDDLLQAMAFKLFADRGVDADPAMVKYLVTRIERSAAALARTVADLDSAALALRRPVTRALAAQLLPQVSLER</sequence>